<evidence type="ECO:0000313" key="3">
    <source>
        <dbReference type="Proteomes" id="UP001359559"/>
    </source>
</evidence>
<comment type="caution">
    <text evidence="2">The sequence shown here is derived from an EMBL/GenBank/DDBJ whole genome shotgun (WGS) entry which is preliminary data.</text>
</comment>
<keyword evidence="1" id="KW-0732">Signal</keyword>
<name>A0AAN9FID0_CLITE</name>
<sequence length="69" mass="7961">MLFLLAKSHIFLIVKSQSTDRKETKKAVRCHYQRLKKKHEQALIGPKVCFGDFWGSSTVAELRALASWK</sequence>
<accession>A0AAN9FID0</accession>
<dbReference type="Proteomes" id="UP001359559">
    <property type="component" value="Unassembled WGS sequence"/>
</dbReference>
<evidence type="ECO:0000256" key="1">
    <source>
        <dbReference type="SAM" id="SignalP"/>
    </source>
</evidence>
<proteinExistence type="predicted"/>
<evidence type="ECO:0000313" key="2">
    <source>
        <dbReference type="EMBL" id="KAK7272403.1"/>
    </source>
</evidence>
<organism evidence="2 3">
    <name type="scientific">Clitoria ternatea</name>
    <name type="common">Butterfly pea</name>
    <dbReference type="NCBI Taxonomy" id="43366"/>
    <lineage>
        <taxon>Eukaryota</taxon>
        <taxon>Viridiplantae</taxon>
        <taxon>Streptophyta</taxon>
        <taxon>Embryophyta</taxon>
        <taxon>Tracheophyta</taxon>
        <taxon>Spermatophyta</taxon>
        <taxon>Magnoliopsida</taxon>
        <taxon>eudicotyledons</taxon>
        <taxon>Gunneridae</taxon>
        <taxon>Pentapetalae</taxon>
        <taxon>rosids</taxon>
        <taxon>fabids</taxon>
        <taxon>Fabales</taxon>
        <taxon>Fabaceae</taxon>
        <taxon>Papilionoideae</taxon>
        <taxon>50 kb inversion clade</taxon>
        <taxon>NPAAA clade</taxon>
        <taxon>indigoferoid/millettioid clade</taxon>
        <taxon>Phaseoleae</taxon>
        <taxon>Clitoria</taxon>
    </lineage>
</organism>
<reference evidence="2 3" key="1">
    <citation type="submission" date="2024-01" db="EMBL/GenBank/DDBJ databases">
        <title>The genomes of 5 underutilized Papilionoideae crops provide insights into root nodulation and disease resistance.</title>
        <authorList>
            <person name="Yuan L."/>
        </authorList>
    </citation>
    <scope>NUCLEOTIDE SEQUENCE [LARGE SCALE GENOMIC DNA]</scope>
    <source>
        <strain evidence="2">LY-2023</strain>
        <tissue evidence="2">Leaf</tissue>
    </source>
</reference>
<gene>
    <name evidence="2" type="ORF">RJT34_28978</name>
</gene>
<feature type="signal peptide" evidence="1">
    <location>
        <begin position="1"/>
        <end position="16"/>
    </location>
</feature>
<keyword evidence="3" id="KW-1185">Reference proteome</keyword>
<feature type="chain" id="PRO_5042911847" description="Cyclotide" evidence="1">
    <location>
        <begin position="17"/>
        <end position="69"/>
    </location>
</feature>
<evidence type="ECO:0008006" key="4">
    <source>
        <dbReference type="Google" id="ProtNLM"/>
    </source>
</evidence>
<protein>
    <recommendedName>
        <fullName evidence="4">Cyclotide</fullName>
    </recommendedName>
</protein>
<dbReference type="AlphaFoldDB" id="A0AAN9FID0"/>
<dbReference type="EMBL" id="JAYKXN010000007">
    <property type="protein sequence ID" value="KAK7272403.1"/>
    <property type="molecule type" value="Genomic_DNA"/>
</dbReference>